<name>A0A0N4VR03_ENTVE</name>
<dbReference type="EMBL" id="UXUI01015389">
    <property type="protein sequence ID" value="VDD97848.1"/>
    <property type="molecule type" value="Genomic_DNA"/>
</dbReference>
<evidence type="ECO:0000256" key="1">
    <source>
        <dbReference type="SAM" id="MobiDB-lite"/>
    </source>
</evidence>
<evidence type="ECO:0000313" key="2">
    <source>
        <dbReference type="EMBL" id="VDD97848.1"/>
    </source>
</evidence>
<gene>
    <name evidence="2" type="ORF">EVEC_LOCUS12599</name>
</gene>
<evidence type="ECO:0000313" key="4">
    <source>
        <dbReference type="WBParaSite" id="EVEC_0001346201-mRNA-1"/>
    </source>
</evidence>
<sequence length="70" mass="8078">MVNSVDDDDYVDHDDDYDDDDDDGDFDFDVDVDVDIDDDDMFVVAKVSFLKFSGHQRSMCFVIVWGNNKV</sequence>
<reference evidence="2 3" key="2">
    <citation type="submission" date="2018-10" db="EMBL/GenBank/DDBJ databases">
        <authorList>
            <consortium name="Pathogen Informatics"/>
        </authorList>
    </citation>
    <scope>NUCLEOTIDE SEQUENCE [LARGE SCALE GENOMIC DNA]</scope>
</reference>
<keyword evidence="3" id="KW-1185">Reference proteome</keyword>
<reference evidence="4" key="1">
    <citation type="submission" date="2017-02" db="UniProtKB">
        <authorList>
            <consortium name="WormBaseParasite"/>
        </authorList>
    </citation>
    <scope>IDENTIFICATION</scope>
</reference>
<organism evidence="4">
    <name type="scientific">Enterobius vermicularis</name>
    <name type="common">Human pinworm</name>
    <dbReference type="NCBI Taxonomy" id="51028"/>
    <lineage>
        <taxon>Eukaryota</taxon>
        <taxon>Metazoa</taxon>
        <taxon>Ecdysozoa</taxon>
        <taxon>Nematoda</taxon>
        <taxon>Chromadorea</taxon>
        <taxon>Rhabditida</taxon>
        <taxon>Spirurina</taxon>
        <taxon>Oxyuridomorpha</taxon>
        <taxon>Oxyuroidea</taxon>
        <taxon>Oxyuridae</taxon>
        <taxon>Enterobius</taxon>
    </lineage>
</organism>
<protein>
    <submittedName>
        <fullName evidence="2 4">Uncharacterized protein</fullName>
    </submittedName>
</protein>
<feature type="region of interest" description="Disordered" evidence="1">
    <location>
        <begin position="1"/>
        <end position="25"/>
    </location>
</feature>
<dbReference type="Proteomes" id="UP000274131">
    <property type="component" value="Unassembled WGS sequence"/>
</dbReference>
<dbReference type="AlphaFoldDB" id="A0A0N4VR03"/>
<accession>A0A0N4VR03</accession>
<evidence type="ECO:0000313" key="3">
    <source>
        <dbReference type="Proteomes" id="UP000274131"/>
    </source>
</evidence>
<proteinExistence type="predicted"/>
<dbReference type="WBParaSite" id="EVEC_0001346201-mRNA-1">
    <property type="protein sequence ID" value="EVEC_0001346201-mRNA-1"/>
    <property type="gene ID" value="EVEC_0001346201"/>
</dbReference>